<evidence type="ECO:0000313" key="2">
    <source>
        <dbReference type="WBParaSite" id="PS1159_v2.g7261.t1"/>
    </source>
</evidence>
<reference evidence="2" key="1">
    <citation type="submission" date="2022-11" db="UniProtKB">
        <authorList>
            <consortium name="WormBaseParasite"/>
        </authorList>
    </citation>
    <scope>IDENTIFICATION</scope>
</reference>
<proteinExistence type="predicted"/>
<accession>A0AC35GPD0</accession>
<protein>
    <submittedName>
        <fullName evidence="2">Nuclear receptor domain-containing protein</fullName>
    </submittedName>
</protein>
<dbReference type="WBParaSite" id="PS1159_v2.g7261.t1">
    <property type="protein sequence ID" value="PS1159_v2.g7261.t1"/>
    <property type="gene ID" value="PS1159_v2.g7261"/>
</dbReference>
<sequence length="335" mass="37627">MSESKLHLKLRQIKNCAICGAEGASQKNGVYSCEGCTEFYEKTIKKHKRYNCRFQDNCIIKNSNLPSHKLCKCCRYKKCCSEGMGIPLRYSHQNATTTATAIPSAAAAPIPATTATVPSTSSTYSIPSTSSSDIVYLSTTPVTFSRTQKDHVSRILILENCVFVACLCPAFTLPYLRLEDDSQLLYVASANFGALLTSSHHYPVTDRFFTLFVEASECLSPKENLIIHQVRTILEQYIYASAEIVKTQINNEYEFAALSQMTIIKIAGEQSATTETELTQFVDRVSSEYRQFCRESGEGFNDCKFWNLITATNKIHSYRQSTKKQIQQLLEPKEP</sequence>
<evidence type="ECO:0000313" key="1">
    <source>
        <dbReference type="Proteomes" id="UP000887580"/>
    </source>
</evidence>
<name>A0AC35GPD0_9BILA</name>
<dbReference type="Proteomes" id="UP000887580">
    <property type="component" value="Unplaced"/>
</dbReference>
<organism evidence="1 2">
    <name type="scientific">Panagrolaimus sp. PS1159</name>
    <dbReference type="NCBI Taxonomy" id="55785"/>
    <lineage>
        <taxon>Eukaryota</taxon>
        <taxon>Metazoa</taxon>
        <taxon>Ecdysozoa</taxon>
        <taxon>Nematoda</taxon>
        <taxon>Chromadorea</taxon>
        <taxon>Rhabditida</taxon>
        <taxon>Tylenchina</taxon>
        <taxon>Panagrolaimomorpha</taxon>
        <taxon>Panagrolaimoidea</taxon>
        <taxon>Panagrolaimidae</taxon>
        <taxon>Panagrolaimus</taxon>
    </lineage>
</organism>